<accession>A0A0E9UK44</accession>
<dbReference type="EMBL" id="GBXM01042937">
    <property type="protein sequence ID" value="JAH65640.1"/>
    <property type="molecule type" value="Transcribed_RNA"/>
</dbReference>
<reference evidence="1" key="2">
    <citation type="journal article" date="2015" name="Fish Shellfish Immunol.">
        <title>Early steps in the European eel (Anguilla anguilla)-Vibrio vulnificus interaction in the gills: Role of the RtxA13 toxin.</title>
        <authorList>
            <person name="Callol A."/>
            <person name="Pajuelo D."/>
            <person name="Ebbesson L."/>
            <person name="Teles M."/>
            <person name="MacKenzie S."/>
            <person name="Amaro C."/>
        </authorList>
    </citation>
    <scope>NUCLEOTIDE SEQUENCE</scope>
</reference>
<evidence type="ECO:0000313" key="1">
    <source>
        <dbReference type="EMBL" id="JAH65640.1"/>
    </source>
</evidence>
<organism evidence="1">
    <name type="scientific">Anguilla anguilla</name>
    <name type="common">European freshwater eel</name>
    <name type="synonym">Muraena anguilla</name>
    <dbReference type="NCBI Taxonomy" id="7936"/>
    <lineage>
        <taxon>Eukaryota</taxon>
        <taxon>Metazoa</taxon>
        <taxon>Chordata</taxon>
        <taxon>Craniata</taxon>
        <taxon>Vertebrata</taxon>
        <taxon>Euteleostomi</taxon>
        <taxon>Actinopterygii</taxon>
        <taxon>Neopterygii</taxon>
        <taxon>Teleostei</taxon>
        <taxon>Anguilliformes</taxon>
        <taxon>Anguillidae</taxon>
        <taxon>Anguilla</taxon>
    </lineage>
</organism>
<dbReference type="AlphaFoldDB" id="A0A0E9UK44"/>
<proteinExistence type="predicted"/>
<protein>
    <submittedName>
        <fullName evidence="1">Uncharacterized protein</fullName>
    </submittedName>
</protein>
<name>A0A0E9UK44_ANGAN</name>
<reference evidence="1" key="1">
    <citation type="submission" date="2014-11" db="EMBL/GenBank/DDBJ databases">
        <authorList>
            <person name="Amaro Gonzalez C."/>
        </authorList>
    </citation>
    <scope>NUCLEOTIDE SEQUENCE</scope>
</reference>
<sequence length="45" mass="5068">MSSGKKKNSRRPSLQVLAAISIRYSLKRLTCSPQPQSSEQNQTFD</sequence>